<dbReference type="EMBL" id="FQVN01000002">
    <property type="protein sequence ID" value="SHE96062.1"/>
    <property type="molecule type" value="Genomic_DNA"/>
</dbReference>
<proteinExistence type="predicted"/>
<dbReference type="STRING" id="2017.SAMN05444320_10293"/>
<protein>
    <submittedName>
        <fullName evidence="1">Uncharacterized protein</fullName>
    </submittedName>
</protein>
<sequence length="44" mass="5183">MADDLWPVGIVGRVQRLARVLDRELRTFYAERCLETWEFGVLTT</sequence>
<gene>
    <name evidence="1" type="ORF">SAMN05444320_10293</name>
</gene>
<keyword evidence="2" id="KW-1185">Reference proteome</keyword>
<dbReference type="AlphaFoldDB" id="A0A1M4XS34"/>
<organism evidence="1 2">
    <name type="scientific">Streptoalloteichus hindustanus</name>
    <dbReference type="NCBI Taxonomy" id="2017"/>
    <lineage>
        <taxon>Bacteria</taxon>
        <taxon>Bacillati</taxon>
        <taxon>Actinomycetota</taxon>
        <taxon>Actinomycetes</taxon>
        <taxon>Pseudonocardiales</taxon>
        <taxon>Pseudonocardiaceae</taxon>
        <taxon>Streptoalloteichus</taxon>
    </lineage>
</organism>
<dbReference type="Proteomes" id="UP000184501">
    <property type="component" value="Unassembled WGS sequence"/>
</dbReference>
<reference evidence="1 2" key="1">
    <citation type="submission" date="2016-11" db="EMBL/GenBank/DDBJ databases">
        <authorList>
            <person name="Jaros S."/>
            <person name="Januszkiewicz K."/>
            <person name="Wedrychowicz H."/>
        </authorList>
    </citation>
    <scope>NUCLEOTIDE SEQUENCE [LARGE SCALE GENOMIC DNA]</scope>
    <source>
        <strain evidence="1 2">DSM 44523</strain>
    </source>
</reference>
<name>A0A1M4XS34_STRHI</name>
<evidence type="ECO:0000313" key="2">
    <source>
        <dbReference type="Proteomes" id="UP000184501"/>
    </source>
</evidence>
<dbReference type="RefSeq" id="WP_268844411.1">
    <property type="nucleotide sequence ID" value="NZ_FQVN01000002.1"/>
</dbReference>
<evidence type="ECO:0000313" key="1">
    <source>
        <dbReference type="EMBL" id="SHE96062.1"/>
    </source>
</evidence>
<accession>A0A1M4XS34</accession>